<gene>
    <name evidence="1" type="ORF">IFM89_023497</name>
</gene>
<name>A0A835I516_9MAGN</name>
<sequence>MQILWDARRRVIANLCQRNCSGTSSTSKIPWELVGRWEVCQKNLHYFLLIHCWREVNFAAQTRVLDWLKTF</sequence>
<comment type="caution">
    <text evidence="1">The sequence shown here is derived from an EMBL/GenBank/DDBJ whole genome shotgun (WGS) entry which is preliminary data.</text>
</comment>
<protein>
    <submittedName>
        <fullName evidence="1">Uncharacterized protein</fullName>
    </submittedName>
</protein>
<dbReference type="AlphaFoldDB" id="A0A835I516"/>
<accession>A0A835I516</accession>
<evidence type="ECO:0000313" key="1">
    <source>
        <dbReference type="EMBL" id="KAF9610609.1"/>
    </source>
</evidence>
<keyword evidence="2" id="KW-1185">Reference proteome</keyword>
<dbReference type="EMBL" id="JADFTS010000004">
    <property type="protein sequence ID" value="KAF9610609.1"/>
    <property type="molecule type" value="Genomic_DNA"/>
</dbReference>
<reference evidence="1 2" key="1">
    <citation type="submission" date="2020-10" db="EMBL/GenBank/DDBJ databases">
        <title>The Coptis chinensis genome and diversification of protoberbering-type alkaloids.</title>
        <authorList>
            <person name="Wang B."/>
            <person name="Shu S."/>
            <person name="Song C."/>
            <person name="Liu Y."/>
        </authorList>
    </citation>
    <scope>NUCLEOTIDE SEQUENCE [LARGE SCALE GENOMIC DNA]</scope>
    <source>
        <strain evidence="1">HL-2020</strain>
        <tissue evidence="1">Leaf</tissue>
    </source>
</reference>
<dbReference type="Proteomes" id="UP000631114">
    <property type="component" value="Unassembled WGS sequence"/>
</dbReference>
<proteinExistence type="predicted"/>
<organism evidence="1 2">
    <name type="scientific">Coptis chinensis</name>
    <dbReference type="NCBI Taxonomy" id="261450"/>
    <lineage>
        <taxon>Eukaryota</taxon>
        <taxon>Viridiplantae</taxon>
        <taxon>Streptophyta</taxon>
        <taxon>Embryophyta</taxon>
        <taxon>Tracheophyta</taxon>
        <taxon>Spermatophyta</taxon>
        <taxon>Magnoliopsida</taxon>
        <taxon>Ranunculales</taxon>
        <taxon>Ranunculaceae</taxon>
        <taxon>Coptidoideae</taxon>
        <taxon>Coptis</taxon>
    </lineage>
</organism>
<evidence type="ECO:0000313" key="2">
    <source>
        <dbReference type="Proteomes" id="UP000631114"/>
    </source>
</evidence>